<sequence length="172" mass="18530">MSHQGSGLLKRLVVATLSLLAIAFFAIGCSTKSDTAKAEAGTCIKINKASATNADTEPIDCSKDEAVYKIYSTNDKKTDCPSEQYTTYTETSGKDTVAYLCLYENLKQDNCYKQDAATNVFEHIACTDPSAKFKVTQKIDGSDDPTVCPEGEANALAFSDPKLTYCFGDPTA</sequence>
<comment type="caution">
    <text evidence="1">The sequence shown here is derived from an EMBL/GenBank/DDBJ whole genome shotgun (WGS) entry which is preliminary data.</text>
</comment>
<proteinExistence type="predicted"/>
<protein>
    <submittedName>
        <fullName evidence="1">Uncharacterized protein</fullName>
    </submittedName>
</protein>
<name>A0A848KFC8_9NOCA</name>
<dbReference type="RefSeq" id="WP_169588394.1">
    <property type="nucleotide sequence ID" value="NZ_VCQU01000005.1"/>
</dbReference>
<organism evidence="1 2">
    <name type="scientific">Antrihabitans stalactiti</name>
    <dbReference type="NCBI Taxonomy" id="2584121"/>
    <lineage>
        <taxon>Bacteria</taxon>
        <taxon>Bacillati</taxon>
        <taxon>Actinomycetota</taxon>
        <taxon>Actinomycetes</taxon>
        <taxon>Mycobacteriales</taxon>
        <taxon>Nocardiaceae</taxon>
        <taxon>Antrihabitans</taxon>
    </lineage>
</organism>
<dbReference type="EMBL" id="VCQU01000005">
    <property type="protein sequence ID" value="NMN96446.1"/>
    <property type="molecule type" value="Genomic_DNA"/>
</dbReference>
<reference evidence="1 2" key="2">
    <citation type="submission" date="2020-06" db="EMBL/GenBank/DDBJ databases">
        <title>Antribacter stalactiti gen. nov., sp. nov., a new member of the family Nacardiaceae isolated from a cave.</title>
        <authorList>
            <person name="Kim I.S."/>
        </authorList>
    </citation>
    <scope>NUCLEOTIDE SEQUENCE [LARGE SCALE GENOMIC DNA]</scope>
    <source>
        <strain evidence="1 2">YC2-7</strain>
    </source>
</reference>
<dbReference type="AlphaFoldDB" id="A0A848KFC8"/>
<evidence type="ECO:0000313" key="2">
    <source>
        <dbReference type="Proteomes" id="UP000535543"/>
    </source>
</evidence>
<evidence type="ECO:0000313" key="1">
    <source>
        <dbReference type="EMBL" id="NMN96446.1"/>
    </source>
</evidence>
<keyword evidence="2" id="KW-1185">Reference proteome</keyword>
<dbReference type="Proteomes" id="UP000535543">
    <property type="component" value="Unassembled WGS sequence"/>
</dbReference>
<accession>A0A848KFC8</accession>
<gene>
    <name evidence="1" type="ORF">FGL95_15500</name>
</gene>
<reference evidence="1 2" key="1">
    <citation type="submission" date="2019-05" db="EMBL/GenBank/DDBJ databases">
        <authorList>
            <person name="Lee S.D."/>
        </authorList>
    </citation>
    <scope>NUCLEOTIDE SEQUENCE [LARGE SCALE GENOMIC DNA]</scope>
    <source>
        <strain evidence="1 2">YC2-7</strain>
    </source>
</reference>